<dbReference type="InterPro" id="IPR036397">
    <property type="entry name" value="RNaseH_sf"/>
</dbReference>
<dbReference type="CDD" id="cd06222">
    <property type="entry name" value="RNase_H_like"/>
    <property type="match status" value="1"/>
</dbReference>
<proteinExistence type="predicted"/>
<evidence type="ECO:0000313" key="3">
    <source>
        <dbReference type="EMBL" id="KAK4381791.1"/>
    </source>
</evidence>
<dbReference type="Gene3D" id="3.30.420.10">
    <property type="entry name" value="Ribonuclease H-like superfamily/Ribonuclease H"/>
    <property type="match status" value="1"/>
</dbReference>
<feature type="domain" description="Zinc knuckle CX2CX4HX4C" evidence="2">
    <location>
        <begin position="146"/>
        <end position="192"/>
    </location>
</feature>
<dbReference type="PANTHER" id="PTHR33116:SF86">
    <property type="entry name" value="REVERSE TRANSCRIPTASE DOMAIN-CONTAINING PROTEIN"/>
    <property type="match status" value="1"/>
</dbReference>
<dbReference type="EMBL" id="JACGWL010000812">
    <property type="protein sequence ID" value="KAK4381791.1"/>
    <property type="molecule type" value="Genomic_DNA"/>
</dbReference>
<dbReference type="Proteomes" id="UP001289374">
    <property type="component" value="Unassembled WGS sequence"/>
</dbReference>
<organism evidence="3 4">
    <name type="scientific">Sesamum angolense</name>
    <dbReference type="NCBI Taxonomy" id="2727404"/>
    <lineage>
        <taxon>Eukaryota</taxon>
        <taxon>Viridiplantae</taxon>
        <taxon>Streptophyta</taxon>
        <taxon>Embryophyta</taxon>
        <taxon>Tracheophyta</taxon>
        <taxon>Spermatophyta</taxon>
        <taxon>Magnoliopsida</taxon>
        <taxon>eudicotyledons</taxon>
        <taxon>Gunneridae</taxon>
        <taxon>Pentapetalae</taxon>
        <taxon>asterids</taxon>
        <taxon>lamiids</taxon>
        <taxon>Lamiales</taxon>
        <taxon>Pedaliaceae</taxon>
        <taxon>Sesamum</taxon>
    </lineage>
</organism>
<feature type="domain" description="RNase H type-1" evidence="1">
    <location>
        <begin position="1082"/>
        <end position="1191"/>
    </location>
</feature>
<dbReference type="Pfam" id="PF14392">
    <property type="entry name" value="zf-CCHC_4"/>
    <property type="match status" value="1"/>
</dbReference>
<dbReference type="GO" id="GO:0003676">
    <property type="term" value="F:nucleic acid binding"/>
    <property type="evidence" value="ECO:0007669"/>
    <property type="project" value="InterPro"/>
</dbReference>
<gene>
    <name evidence="3" type="ORF">Sango_2934800</name>
</gene>
<dbReference type="InterPro" id="IPR044730">
    <property type="entry name" value="RNase_H-like_dom_plant"/>
</dbReference>
<protein>
    <submittedName>
        <fullName evidence="3">Mitochondrial protein</fullName>
    </submittedName>
</protein>
<dbReference type="Pfam" id="PF13456">
    <property type="entry name" value="RVT_3"/>
    <property type="match status" value="1"/>
</dbReference>
<dbReference type="AlphaFoldDB" id="A0AAE1VYF7"/>
<dbReference type="PANTHER" id="PTHR33116">
    <property type="entry name" value="REVERSE TRANSCRIPTASE ZINC-BINDING DOMAIN-CONTAINING PROTEIN-RELATED-RELATED"/>
    <property type="match status" value="1"/>
</dbReference>
<evidence type="ECO:0000259" key="1">
    <source>
        <dbReference type="Pfam" id="PF13456"/>
    </source>
</evidence>
<dbReference type="InterPro" id="IPR002156">
    <property type="entry name" value="RNaseH_domain"/>
</dbReference>
<reference evidence="3" key="1">
    <citation type="submission" date="2020-06" db="EMBL/GenBank/DDBJ databases">
        <authorList>
            <person name="Li T."/>
            <person name="Hu X."/>
            <person name="Zhang T."/>
            <person name="Song X."/>
            <person name="Zhang H."/>
            <person name="Dai N."/>
            <person name="Sheng W."/>
            <person name="Hou X."/>
            <person name="Wei L."/>
        </authorList>
    </citation>
    <scope>NUCLEOTIDE SEQUENCE</scope>
    <source>
        <strain evidence="3">K16</strain>
        <tissue evidence="3">Leaf</tissue>
    </source>
</reference>
<accession>A0AAE1VYF7</accession>
<comment type="caution">
    <text evidence="3">The sequence shown here is derived from an EMBL/GenBank/DDBJ whole genome shotgun (WGS) entry which is preliminary data.</text>
</comment>
<keyword evidence="4" id="KW-1185">Reference proteome</keyword>
<dbReference type="GO" id="GO:0004523">
    <property type="term" value="F:RNA-DNA hybrid ribonuclease activity"/>
    <property type="evidence" value="ECO:0007669"/>
    <property type="project" value="InterPro"/>
</dbReference>
<name>A0AAE1VYF7_9LAMI</name>
<reference evidence="3" key="2">
    <citation type="journal article" date="2024" name="Plant">
        <title>Genomic evolution and insights into agronomic trait innovations of Sesamum species.</title>
        <authorList>
            <person name="Miao H."/>
            <person name="Wang L."/>
            <person name="Qu L."/>
            <person name="Liu H."/>
            <person name="Sun Y."/>
            <person name="Le M."/>
            <person name="Wang Q."/>
            <person name="Wei S."/>
            <person name="Zheng Y."/>
            <person name="Lin W."/>
            <person name="Duan Y."/>
            <person name="Cao H."/>
            <person name="Xiong S."/>
            <person name="Wang X."/>
            <person name="Wei L."/>
            <person name="Li C."/>
            <person name="Ma Q."/>
            <person name="Ju M."/>
            <person name="Zhao R."/>
            <person name="Li G."/>
            <person name="Mu C."/>
            <person name="Tian Q."/>
            <person name="Mei H."/>
            <person name="Zhang T."/>
            <person name="Gao T."/>
            <person name="Zhang H."/>
        </authorList>
    </citation>
    <scope>NUCLEOTIDE SEQUENCE</scope>
    <source>
        <strain evidence="3">K16</strain>
    </source>
</reference>
<sequence length="1216" mass="137057">MDFGVNRLQTALSLTEKEDDGVIIASNLWYSDSDSFELCLVGRLLSQRPFHADTLKSTLLLAFNPVRGMDLKPLEVLSYVALNENPQDVNLDWAVFYVHVHGLPLSKMSEAMAKFIHNQLGRIVDVDLDRAGHVCGSSMRIRVSVEVNKPLKRVLKLRTTLGDEQLLSFTYERLPNFCYLCGCLGHLSKFCELRFAEDFTDPREATPFGPWMRATNLPTGHNRPLALSRNMSIPQFSSPDQKSFTSPLTRPPHGHTPKGASIFGAFLSPATSNPQVSFHLQNFSPSPAENPTPATLHSLSCIISSPGLDLPSYPNIHTDLTIHISLPLPLEISLHPMSASSTDPTSLYSELPQSLLFPITHITKQTTTLTSAFPVLKDRKPLRVDRSIRYFQLIGGGYGATPPSAMILLCRNCQGEALSAADLYDLDYEGDQFTWCNHHPEPDTINECLDRACADPVWRSEFHSMVVRHIPTILSDHAVILVDSENTPRSPWIKHKPFWFEAAWALSPDCEQIVRESWTLWTGHPSSSLLAKQKVCAARLQGWNSRTMAGSYRRRVKVCEEKILGIRHQPVTAKRDLIVVYCRRYAVYSFANVPIEIPGPDVNHYLKTKTWGRKGHMALKLDISKAYNKVEWKFLEKVFVRRRSEMVVCREWLSVVGNPGCLITSLQTTTLYFQATREVAACILEILGTFGRAVGQEINFEKSSVVFSKNTTAWVRVEIQDAMRIRVEDYHDLYLELPSVVGKSRRIVFQFIRDRIWKRISGWNEHNLSQAGKEVLIKVVAQATSTYAISCFRFPTSLIKEIQTMVSNFWWHKGEARKIHWINWNRLCQPKAQGGLGFRDLQAFNLAMLSKQLWRIMSNPDSLLSSVLRARYFPNGQVLTATSGRNPSYTWKSILAAQQVVHGGFVGRLGQSKRYKYGRPVVPRLFSFQILSPPCGNALNMRVSDLIDPNTKEWNSSLVQSLFWPEEAASILAVPLSAIGGEDFFVWHHIANGKFSVRSAYHVAVAMAYQSHPSTSSPYSSAWKAIWWATISFFPSNPCEWFEHLIKSLPTEDFDRFISICWAIWWNRNCTLMNRASLQSEVGVGVVARDSAGACLWWKFVRKKGSLEPELVEAFEARDAVLLARSLGWRRIILEGDCANLYARLSSSQLDCSALGTLVRDIKSLARDFDCCSFSLVRRSGNKIAHCLARNTGSSVTEGPCFPSVLSAMLLADSDQ</sequence>
<evidence type="ECO:0000259" key="2">
    <source>
        <dbReference type="Pfam" id="PF14392"/>
    </source>
</evidence>
<dbReference type="InterPro" id="IPR025836">
    <property type="entry name" value="Zn_knuckle_CX2CX4HX4C"/>
</dbReference>
<evidence type="ECO:0000313" key="4">
    <source>
        <dbReference type="Proteomes" id="UP001289374"/>
    </source>
</evidence>